<sequence length="257" mass="27047">MGACPRPSWDEDAFRRRRADGDDGQRTPPTATTAGRRRLHSRSGYPSVDGDRPQQTVDRTGSTLIADGGVRGAEGAARDRPAAQAEPGFARMAVGPSTLPPSDSEDGGGGGRGHVRPRINARRTQGRLRSMGARSRPDDGQGRDLRPAPQAQSVELAENGAAGDLAPQVAGDLGGAPPLAPEVGQASNPVFGPDGGGHDETRGQRARSARPRPPFLRPPFLRPPWPTRQWPGAEAPGQDVSLKGPDLDQNGMSSFRS</sequence>
<dbReference type="EMBL" id="UAQM01000027">
    <property type="protein sequence ID" value="SPU46063.1"/>
    <property type="molecule type" value="Genomic_DNA"/>
</dbReference>
<feature type="compositionally biased region" description="Polar residues" evidence="1">
    <location>
        <begin position="53"/>
        <end position="63"/>
    </location>
</feature>
<dbReference type="Proteomes" id="UP000250358">
    <property type="component" value="Unassembled WGS sequence"/>
</dbReference>
<feature type="compositionally biased region" description="Pro residues" evidence="1">
    <location>
        <begin position="211"/>
        <end position="226"/>
    </location>
</feature>
<feature type="region of interest" description="Disordered" evidence="1">
    <location>
        <begin position="1"/>
        <end position="257"/>
    </location>
</feature>
<evidence type="ECO:0000256" key="1">
    <source>
        <dbReference type="SAM" id="MobiDB-lite"/>
    </source>
</evidence>
<gene>
    <name evidence="2" type="ORF">NCTC11165_02389</name>
</gene>
<name>A0A2X1AMQ7_BREDI</name>
<feature type="compositionally biased region" description="Basic and acidic residues" evidence="1">
    <location>
        <begin position="135"/>
        <end position="146"/>
    </location>
</feature>
<protein>
    <submittedName>
        <fullName evidence="2">Uncharacterized protein</fullName>
    </submittedName>
</protein>
<accession>A0A2X1AMQ7</accession>
<organism evidence="2 3">
    <name type="scientific">Brevundimonas diminuta</name>
    <name type="common">Pseudomonas diminuta</name>
    <dbReference type="NCBI Taxonomy" id="293"/>
    <lineage>
        <taxon>Bacteria</taxon>
        <taxon>Pseudomonadati</taxon>
        <taxon>Pseudomonadota</taxon>
        <taxon>Alphaproteobacteria</taxon>
        <taxon>Caulobacterales</taxon>
        <taxon>Caulobacteraceae</taxon>
        <taxon>Brevundimonas</taxon>
    </lineage>
</organism>
<proteinExistence type="predicted"/>
<dbReference type="AlphaFoldDB" id="A0A2X1AMQ7"/>
<evidence type="ECO:0000313" key="3">
    <source>
        <dbReference type="Proteomes" id="UP000250358"/>
    </source>
</evidence>
<evidence type="ECO:0000313" key="2">
    <source>
        <dbReference type="EMBL" id="SPU46063.1"/>
    </source>
</evidence>
<feature type="compositionally biased region" description="Basic and acidic residues" evidence="1">
    <location>
        <begin position="8"/>
        <end position="25"/>
    </location>
</feature>
<reference evidence="2 3" key="1">
    <citation type="submission" date="2018-06" db="EMBL/GenBank/DDBJ databases">
        <authorList>
            <consortium name="Pathogen Informatics"/>
            <person name="Doyle S."/>
        </authorList>
    </citation>
    <scope>NUCLEOTIDE SEQUENCE [LARGE SCALE GENOMIC DNA]</scope>
    <source>
        <strain evidence="2 3">NCTC11165</strain>
    </source>
</reference>
<feature type="compositionally biased region" description="Basic residues" evidence="1">
    <location>
        <begin position="113"/>
        <end position="126"/>
    </location>
</feature>